<dbReference type="CDD" id="cd06086">
    <property type="entry name" value="KOW_Spt5_6"/>
    <property type="match status" value="1"/>
</dbReference>
<reference evidence="3 4" key="1">
    <citation type="submission" date="2015-11" db="EMBL/GenBank/DDBJ databases">
        <title>Genomes and virulence difference between two physiological races of Phytophthora nicotianae.</title>
        <authorList>
            <person name="Liu H."/>
            <person name="Ma X."/>
            <person name="Yu H."/>
            <person name="Fang D."/>
            <person name="Li Y."/>
            <person name="Wang X."/>
            <person name="Wang W."/>
            <person name="Dong Y."/>
            <person name="Xiao B."/>
        </authorList>
    </citation>
    <scope>NUCLEOTIDE SEQUENCE [LARGE SCALE GENOMIC DNA]</scope>
    <source>
        <strain evidence="4">race 1</strain>
    </source>
</reference>
<comment type="caution">
    <text evidence="3">The sequence shown here is derived from an EMBL/GenBank/DDBJ whole genome shotgun (WGS) entry which is preliminary data.</text>
</comment>
<feature type="region of interest" description="Disordered" evidence="1">
    <location>
        <begin position="1"/>
        <end position="33"/>
    </location>
</feature>
<proteinExistence type="predicted"/>
<feature type="domain" description="Spt5 KOW" evidence="2">
    <location>
        <begin position="139"/>
        <end position="190"/>
    </location>
</feature>
<evidence type="ECO:0000256" key="1">
    <source>
        <dbReference type="SAM" id="MobiDB-lite"/>
    </source>
</evidence>
<evidence type="ECO:0000313" key="4">
    <source>
        <dbReference type="Proteomes" id="UP000054636"/>
    </source>
</evidence>
<evidence type="ECO:0000259" key="2">
    <source>
        <dbReference type="Pfam" id="PF23287"/>
    </source>
</evidence>
<dbReference type="AlphaFoldDB" id="A0A0W8DSA1"/>
<evidence type="ECO:0000313" key="3">
    <source>
        <dbReference type="EMBL" id="KUF99243.1"/>
    </source>
</evidence>
<name>A0A0W8DSA1_PHYNI</name>
<protein>
    <recommendedName>
        <fullName evidence="2">Spt5 KOW domain-containing protein</fullName>
    </recommendedName>
</protein>
<feature type="compositionally biased region" description="Polar residues" evidence="1">
    <location>
        <begin position="1"/>
        <end position="11"/>
    </location>
</feature>
<dbReference type="Pfam" id="PF23287">
    <property type="entry name" value="KOW7_SPT5"/>
    <property type="match status" value="1"/>
</dbReference>
<sequence>MTPGFNPTTPGLSAMTPGLNPVTPGINTPGYNHNPMTPGFGVATPMGRMNSAATPAATPGMMGGGGVPMTPAFNQDLNDATGGPASGEVTWKMKGVEVEVIVGEHNGSVGAITSVSGGSCSIDIDGRVITVSLNDVRPVVPEKQDTVIILSGDEAGTRGSLIGTDASDGIVKVDGGSEIKIYAIASLAKIAQ</sequence>
<dbReference type="EMBL" id="LNFP01000035">
    <property type="protein sequence ID" value="KUF99243.1"/>
    <property type="molecule type" value="Genomic_DNA"/>
</dbReference>
<gene>
    <name evidence="3" type="ORF">AM588_10011322</name>
</gene>
<accession>A0A0W8DSA1</accession>
<dbReference type="Proteomes" id="UP000054636">
    <property type="component" value="Unassembled WGS sequence"/>
</dbReference>
<organism evidence="3 4">
    <name type="scientific">Phytophthora nicotianae</name>
    <name type="common">Potato buckeye rot agent</name>
    <name type="synonym">Phytophthora parasitica</name>
    <dbReference type="NCBI Taxonomy" id="4792"/>
    <lineage>
        <taxon>Eukaryota</taxon>
        <taxon>Sar</taxon>
        <taxon>Stramenopiles</taxon>
        <taxon>Oomycota</taxon>
        <taxon>Peronosporomycetes</taxon>
        <taxon>Peronosporales</taxon>
        <taxon>Peronosporaceae</taxon>
        <taxon>Phytophthora</taxon>
    </lineage>
</organism>
<dbReference type="InterPro" id="IPR057934">
    <property type="entry name" value="KOW_Spt5_7"/>
</dbReference>